<feature type="region of interest" description="Disordered" evidence="1">
    <location>
        <begin position="510"/>
        <end position="548"/>
    </location>
</feature>
<dbReference type="EMBL" id="JNBR01001667">
    <property type="protein sequence ID" value="OQR85499.1"/>
    <property type="molecule type" value="Genomic_DNA"/>
</dbReference>
<reference evidence="3 4" key="1">
    <citation type="journal article" date="2014" name="Genome Biol. Evol.">
        <title>The secreted proteins of Achlya hypogyna and Thraustotheca clavata identify the ancestral oomycete secretome and reveal gene acquisitions by horizontal gene transfer.</title>
        <authorList>
            <person name="Misner I."/>
            <person name="Blouin N."/>
            <person name="Leonard G."/>
            <person name="Richards T.A."/>
            <person name="Lane C.E."/>
        </authorList>
    </citation>
    <scope>NUCLEOTIDE SEQUENCE [LARGE SCALE GENOMIC DNA]</scope>
    <source>
        <strain evidence="3 4">ATCC 48635</strain>
    </source>
</reference>
<dbReference type="InterPro" id="IPR007518">
    <property type="entry name" value="MINDY"/>
</dbReference>
<feature type="compositionally biased region" description="Basic and acidic residues" evidence="1">
    <location>
        <begin position="1"/>
        <end position="10"/>
    </location>
</feature>
<gene>
    <name evidence="3" type="ORF">ACHHYP_11754</name>
</gene>
<evidence type="ECO:0000259" key="2">
    <source>
        <dbReference type="Pfam" id="PF04424"/>
    </source>
</evidence>
<name>A0A1V9YIF2_ACHHY</name>
<dbReference type="GO" id="GO:0004843">
    <property type="term" value="F:cysteine-type deubiquitinase activity"/>
    <property type="evidence" value="ECO:0007669"/>
    <property type="project" value="InterPro"/>
</dbReference>
<feature type="compositionally biased region" description="Pro residues" evidence="1">
    <location>
        <begin position="452"/>
        <end position="471"/>
    </location>
</feature>
<dbReference type="GO" id="GO:0071944">
    <property type="term" value="C:cell periphery"/>
    <property type="evidence" value="ECO:0007669"/>
    <property type="project" value="TreeGrafter"/>
</dbReference>
<feature type="domain" description="MINDY deubiquitinase" evidence="2">
    <location>
        <begin position="123"/>
        <end position="401"/>
    </location>
</feature>
<feature type="region of interest" description="Disordered" evidence="1">
    <location>
        <begin position="446"/>
        <end position="473"/>
    </location>
</feature>
<dbReference type="PANTHER" id="PTHR18063">
    <property type="entry name" value="NF-E2 INDUCIBLE PROTEIN"/>
    <property type="match status" value="1"/>
</dbReference>
<dbReference type="Pfam" id="PF04424">
    <property type="entry name" value="MINDY_DUB"/>
    <property type="match status" value="1"/>
</dbReference>
<dbReference type="STRING" id="1202772.A0A1V9YIF2"/>
<feature type="compositionally biased region" description="Low complexity" evidence="1">
    <location>
        <begin position="86"/>
        <end position="117"/>
    </location>
</feature>
<dbReference type="PANTHER" id="PTHR18063:SF6">
    <property type="entry name" value="UBIQUITIN CARBOXYL-TERMINAL HYDROLASE"/>
    <property type="match status" value="1"/>
</dbReference>
<dbReference type="GO" id="GO:0005829">
    <property type="term" value="C:cytosol"/>
    <property type="evidence" value="ECO:0007669"/>
    <property type="project" value="TreeGrafter"/>
</dbReference>
<accession>A0A1V9YIF2</accession>
<keyword evidence="4" id="KW-1185">Reference proteome</keyword>
<dbReference type="Proteomes" id="UP000243579">
    <property type="component" value="Unassembled WGS sequence"/>
</dbReference>
<comment type="caution">
    <text evidence="3">The sequence shown here is derived from an EMBL/GenBank/DDBJ whole genome shotgun (WGS) entry which is preliminary data.</text>
</comment>
<sequence length="548" mass="60007">MQAETADRAPDTSASESSRPEVPATATRTREPSSPEAVPEEEAPEACSDLHPPLAQIAEETLSLRVTENDGTSTTAPGPAPTDKTPVMPSVAAAMAAPAAEPTNQSSPRTSPRSSPRTKPDVVYWVKATKFLQRDVLYICQNVNGPCPLLAICNVLLLRGHLSIDAYLHPTHGGQGYIYARDVIALVQQRIMETNAHFSEAEKATVQEVVDLIPSLDVGLDVNVQFHAVDAFEYTSALAIFDLLAIRLVHGWVVDPQDIETASVLQHKSYNHLIETVIDHHSVGDDTTAAATTMVKERSLSMDLALEKVEQVKRDGPVIERFLADSASQLTYAGLVLLHEEGIKERELAVFFRNNHFSSIFKINGALYLLATDAGYYDEPSVIWERLDEIDGDSEYFTSAFTPVVAKDTRQQALLQTKPAPPPLEAGSCLHPSADYQMALRLQEEENKHAKGPPPPPTSPVRRLPPPPPAELPTALEESVAAGDPLALTEDELRLQREAEAYYKAQQVRAQRQAVATEDLRRQQVRRESGSPAYRRGNGNDQNGCIVM</sequence>
<dbReference type="GO" id="GO:0071108">
    <property type="term" value="P:protein K48-linked deubiquitination"/>
    <property type="evidence" value="ECO:0007669"/>
    <property type="project" value="TreeGrafter"/>
</dbReference>
<protein>
    <submittedName>
        <fullName evidence="3">FAM63B-like</fullName>
    </submittedName>
</protein>
<feature type="region of interest" description="Disordered" evidence="1">
    <location>
        <begin position="1"/>
        <end position="119"/>
    </location>
</feature>
<organism evidence="3 4">
    <name type="scientific">Achlya hypogyna</name>
    <name type="common">Oomycete</name>
    <name type="synonym">Protoachlya hypogyna</name>
    <dbReference type="NCBI Taxonomy" id="1202772"/>
    <lineage>
        <taxon>Eukaryota</taxon>
        <taxon>Sar</taxon>
        <taxon>Stramenopiles</taxon>
        <taxon>Oomycota</taxon>
        <taxon>Saprolegniomycetes</taxon>
        <taxon>Saprolegniales</taxon>
        <taxon>Achlyaceae</taxon>
        <taxon>Achlya</taxon>
    </lineage>
</organism>
<proteinExistence type="predicted"/>
<dbReference type="InterPro" id="IPR033979">
    <property type="entry name" value="MINDY_domain"/>
</dbReference>
<feature type="compositionally biased region" description="Polar residues" evidence="1">
    <location>
        <begin position="539"/>
        <end position="548"/>
    </location>
</feature>
<evidence type="ECO:0000256" key="1">
    <source>
        <dbReference type="SAM" id="MobiDB-lite"/>
    </source>
</evidence>
<dbReference type="GO" id="GO:0016807">
    <property type="term" value="F:cysteine-type carboxypeptidase activity"/>
    <property type="evidence" value="ECO:0007669"/>
    <property type="project" value="TreeGrafter"/>
</dbReference>
<dbReference type="GO" id="GO:1990380">
    <property type="term" value="F:K48-linked deubiquitinase activity"/>
    <property type="evidence" value="ECO:0007669"/>
    <property type="project" value="InterPro"/>
</dbReference>
<dbReference type="AlphaFoldDB" id="A0A1V9YIF2"/>
<dbReference type="OrthoDB" id="10261212at2759"/>
<evidence type="ECO:0000313" key="3">
    <source>
        <dbReference type="EMBL" id="OQR85499.1"/>
    </source>
</evidence>
<evidence type="ECO:0000313" key="4">
    <source>
        <dbReference type="Proteomes" id="UP000243579"/>
    </source>
</evidence>
<feature type="compositionally biased region" description="Basic and acidic residues" evidence="1">
    <location>
        <begin position="518"/>
        <end position="529"/>
    </location>
</feature>